<reference evidence="2" key="2">
    <citation type="submission" date="2020-11" db="EMBL/GenBank/DDBJ databases">
        <authorList>
            <person name="McCartney M.A."/>
            <person name="Auch B."/>
            <person name="Kono T."/>
            <person name="Mallez S."/>
            <person name="Becker A."/>
            <person name="Gohl D.M."/>
            <person name="Silverstein K.A.T."/>
            <person name="Koren S."/>
            <person name="Bechman K.B."/>
            <person name="Herman A."/>
            <person name="Abrahante J.E."/>
            <person name="Garbe J."/>
        </authorList>
    </citation>
    <scope>NUCLEOTIDE SEQUENCE</scope>
    <source>
        <strain evidence="2">Duluth1</strain>
        <tissue evidence="2">Whole animal</tissue>
    </source>
</reference>
<evidence type="ECO:0000256" key="1">
    <source>
        <dbReference type="SAM" id="MobiDB-lite"/>
    </source>
</evidence>
<gene>
    <name evidence="2" type="ORF">DPMN_179794</name>
</gene>
<dbReference type="AlphaFoldDB" id="A0A9D4IMI1"/>
<comment type="caution">
    <text evidence="2">The sequence shown here is derived from an EMBL/GenBank/DDBJ whole genome shotgun (WGS) entry which is preliminary data.</text>
</comment>
<keyword evidence="3" id="KW-1185">Reference proteome</keyword>
<sequence length="443" mass="50472">MLQQLCWLCPAALHSRKELKNHVGTEHQRLDIICPWCVEDVPTIMSRPYDLKRHVGRWHEAIADGLNQDIFTEAGAFYLALYPKDYSKVVKPLVFTTQAAKEAREAVKVWRETSQAPKLKKMEDWEAGWKLAERKTADTPTIQESGSPTPGVEAYSPTKPAMLPTGGRLPVPFPKMEETTVYTATPIEGPAHPFNSATTRPPVETFLPETPLLEEQNKHMQDEMILQQRALHLLTWGCMPLVPPARRNWDRLPTVQFKGPSFTMDWPPKDWRLMSPAKRLAVSQHVAIMLDSVEGIPVTDPDQIMDKYNFLILPGSIPQPRSTSERRMRIANYVLLSDMVKGRSTNILILQMLEQTFGHRDTSTDEFLTVIRGDGNIMLTFIINNNVKFNQLQDMNQILKCIISIDISKQVSLRYRGVNVTSVTCHKYSCLINILHCIYLTVE</sequence>
<evidence type="ECO:0000313" key="3">
    <source>
        <dbReference type="Proteomes" id="UP000828390"/>
    </source>
</evidence>
<proteinExistence type="predicted"/>
<dbReference type="EMBL" id="JAIWYP010000009">
    <property type="protein sequence ID" value="KAH3778339.1"/>
    <property type="molecule type" value="Genomic_DNA"/>
</dbReference>
<evidence type="ECO:0000313" key="2">
    <source>
        <dbReference type="EMBL" id="KAH3778339.1"/>
    </source>
</evidence>
<feature type="compositionally biased region" description="Polar residues" evidence="1">
    <location>
        <begin position="138"/>
        <end position="148"/>
    </location>
</feature>
<name>A0A9D4IMI1_DREPO</name>
<reference evidence="2" key="1">
    <citation type="journal article" date="2019" name="bioRxiv">
        <title>The Genome of the Zebra Mussel, Dreissena polymorpha: A Resource for Invasive Species Research.</title>
        <authorList>
            <person name="McCartney M.A."/>
            <person name="Auch B."/>
            <person name="Kono T."/>
            <person name="Mallez S."/>
            <person name="Zhang Y."/>
            <person name="Obille A."/>
            <person name="Becker A."/>
            <person name="Abrahante J.E."/>
            <person name="Garbe J."/>
            <person name="Badalamenti J.P."/>
            <person name="Herman A."/>
            <person name="Mangelson H."/>
            <person name="Liachko I."/>
            <person name="Sullivan S."/>
            <person name="Sone E.D."/>
            <person name="Koren S."/>
            <person name="Silverstein K.A.T."/>
            <person name="Beckman K.B."/>
            <person name="Gohl D.M."/>
        </authorList>
    </citation>
    <scope>NUCLEOTIDE SEQUENCE</scope>
    <source>
        <strain evidence="2">Duluth1</strain>
        <tissue evidence="2">Whole animal</tissue>
    </source>
</reference>
<protein>
    <submittedName>
        <fullName evidence="2">Uncharacterized protein</fullName>
    </submittedName>
</protein>
<accession>A0A9D4IMI1</accession>
<organism evidence="2 3">
    <name type="scientific">Dreissena polymorpha</name>
    <name type="common">Zebra mussel</name>
    <name type="synonym">Mytilus polymorpha</name>
    <dbReference type="NCBI Taxonomy" id="45954"/>
    <lineage>
        <taxon>Eukaryota</taxon>
        <taxon>Metazoa</taxon>
        <taxon>Spiralia</taxon>
        <taxon>Lophotrochozoa</taxon>
        <taxon>Mollusca</taxon>
        <taxon>Bivalvia</taxon>
        <taxon>Autobranchia</taxon>
        <taxon>Heteroconchia</taxon>
        <taxon>Euheterodonta</taxon>
        <taxon>Imparidentia</taxon>
        <taxon>Neoheterodontei</taxon>
        <taxon>Myida</taxon>
        <taxon>Dreissenoidea</taxon>
        <taxon>Dreissenidae</taxon>
        <taxon>Dreissena</taxon>
    </lineage>
</organism>
<dbReference type="Proteomes" id="UP000828390">
    <property type="component" value="Unassembled WGS sequence"/>
</dbReference>
<feature type="region of interest" description="Disordered" evidence="1">
    <location>
        <begin position="137"/>
        <end position="164"/>
    </location>
</feature>